<evidence type="ECO:0000256" key="1">
    <source>
        <dbReference type="SAM" id="SignalP"/>
    </source>
</evidence>
<name>A0A8D8S8R7_9HEMI</name>
<dbReference type="AlphaFoldDB" id="A0A8D8S8R7"/>
<reference evidence="2" key="1">
    <citation type="submission" date="2021-05" db="EMBL/GenBank/DDBJ databases">
        <authorList>
            <person name="Alioto T."/>
            <person name="Alioto T."/>
            <person name="Gomez Garrido J."/>
        </authorList>
    </citation>
    <scope>NUCLEOTIDE SEQUENCE</scope>
</reference>
<feature type="chain" id="PRO_5034291500" evidence="1">
    <location>
        <begin position="25"/>
        <end position="143"/>
    </location>
</feature>
<accession>A0A8D8S8R7</accession>
<protein>
    <submittedName>
        <fullName evidence="2">Uncharacterized protein</fullName>
    </submittedName>
</protein>
<feature type="signal peptide" evidence="1">
    <location>
        <begin position="1"/>
        <end position="24"/>
    </location>
</feature>
<proteinExistence type="predicted"/>
<keyword evidence="1" id="KW-0732">Signal</keyword>
<evidence type="ECO:0000313" key="2">
    <source>
        <dbReference type="EMBL" id="CAG6665304.1"/>
    </source>
</evidence>
<sequence>MFSRVTQLLVPTVFYLITTQCLLSEGVENSGNVPWSNVNMATDEWPGIKNLIGKDPCAEKMKYCYELATIIKRWKDGVDALRKDCELDLALKYPNQTARTVCWIRHKRSIDLGYKKTTFEAQFWSESPTVSQLRYASPPYTGS</sequence>
<dbReference type="EMBL" id="HBUF01210149">
    <property type="protein sequence ID" value="CAG6665304.1"/>
    <property type="molecule type" value="Transcribed_RNA"/>
</dbReference>
<organism evidence="2">
    <name type="scientific">Cacopsylla melanoneura</name>
    <dbReference type="NCBI Taxonomy" id="428564"/>
    <lineage>
        <taxon>Eukaryota</taxon>
        <taxon>Metazoa</taxon>
        <taxon>Ecdysozoa</taxon>
        <taxon>Arthropoda</taxon>
        <taxon>Hexapoda</taxon>
        <taxon>Insecta</taxon>
        <taxon>Pterygota</taxon>
        <taxon>Neoptera</taxon>
        <taxon>Paraneoptera</taxon>
        <taxon>Hemiptera</taxon>
        <taxon>Sternorrhyncha</taxon>
        <taxon>Psylloidea</taxon>
        <taxon>Psyllidae</taxon>
        <taxon>Psyllinae</taxon>
        <taxon>Cacopsylla</taxon>
    </lineage>
</organism>